<evidence type="ECO:0000313" key="2">
    <source>
        <dbReference type="Proteomes" id="UP001321479"/>
    </source>
</evidence>
<name>A0ABM7NRF9_9VIRU</name>
<keyword evidence="2" id="KW-1185">Reference proteome</keyword>
<evidence type="ECO:0000313" key="1">
    <source>
        <dbReference type="EMBL" id="BCS82676.1"/>
    </source>
</evidence>
<reference evidence="1 2" key="1">
    <citation type="submission" date="2021-02" db="EMBL/GenBank/DDBJ databases">
        <title>Cotonvirus japonicus, which uses Golgi apparatus of host cells for its virion factory, phylogenetically links tailed tupanvirus and icosahedral mimivirus.</title>
        <authorList>
            <person name="Takahashi H."/>
            <person name="Fukaya S."/>
            <person name="Song C."/>
            <person name="Murata K."/>
            <person name="Takemura M."/>
        </authorList>
    </citation>
    <scope>NUCLEOTIDE SEQUENCE [LARGE SCALE GENOMIC DNA]</scope>
</reference>
<organism evidence="1 2">
    <name type="scientific">Cotonvirus japonicus</name>
    <dbReference type="NCBI Taxonomy" id="2811091"/>
    <lineage>
        <taxon>Viruses</taxon>
        <taxon>Varidnaviria</taxon>
        <taxon>Bamfordvirae</taxon>
        <taxon>Nucleocytoviricota</taxon>
        <taxon>Megaviricetes</taxon>
        <taxon>Imitervirales</taxon>
        <taxon>Mimiviridae</taxon>
        <taxon>Megamimivirinae</taxon>
        <taxon>Cotonvirus</taxon>
        <taxon>Cotonvirus japonicum</taxon>
    </lineage>
</organism>
<protein>
    <submittedName>
        <fullName evidence="1">ORFan</fullName>
    </submittedName>
</protein>
<proteinExistence type="predicted"/>
<accession>A0ABM7NRF9</accession>
<dbReference type="RefSeq" id="YP_010841284.1">
    <property type="nucleotide sequence ID" value="NC_079139.1"/>
</dbReference>
<sequence>MSKNKVLKNKMSQMNFEQIVHSDEFKQLPFIKQKNFILKEGLNTVQKLIDSQKNFILKEGLNTVQKLIDSQKTIGTMIIHLGIEQVDDEIYIEERIMLERNSEHNYNYITRLQIAAQELFHQE</sequence>
<dbReference type="Proteomes" id="UP001321479">
    <property type="component" value="Segment"/>
</dbReference>
<dbReference type="EMBL" id="AP024483">
    <property type="protein sequence ID" value="BCS82676.1"/>
    <property type="molecule type" value="Genomic_DNA"/>
</dbReference>
<dbReference type="GeneID" id="80557881"/>